<keyword evidence="2" id="KW-0521">NADP</keyword>
<keyword evidence="3" id="KW-0560">Oxidoreductase</keyword>
<organism evidence="5 6">
    <name type="scientific">Acorus gramineus</name>
    <name type="common">Dwarf sweet flag</name>
    <dbReference type="NCBI Taxonomy" id="55184"/>
    <lineage>
        <taxon>Eukaryota</taxon>
        <taxon>Viridiplantae</taxon>
        <taxon>Streptophyta</taxon>
        <taxon>Embryophyta</taxon>
        <taxon>Tracheophyta</taxon>
        <taxon>Spermatophyta</taxon>
        <taxon>Magnoliopsida</taxon>
        <taxon>Liliopsida</taxon>
        <taxon>Acoraceae</taxon>
        <taxon>Acorus</taxon>
    </lineage>
</organism>
<proteinExistence type="inferred from homology"/>
<dbReference type="PANTHER" id="PTHR43490">
    <property type="entry name" value="(+)-NEOMENTHOL DEHYDROGENASE"/>
    <property type="match status" value="1"/>
</dbReference>
<evidence type="ECO:0000256" key="4">
    <source>
        <dbReference type="RuleBase" id="RU000363"/>
    </source>
</evidence>
<dbReference type="FunFam" id="3.40.50.720:FF:000387">
    <property type="entry name" value="NAD(P)-binding Rossmann-fold superfamily protein"/>
    <property type="match status" value="1"/>
</dbReference>
<dbReference type="InterPro" id="IPR036291">
    <property type="entry name" value="NAD(P)-bd_dom_sf"/>
</dbReference>
<reference evidence="5" key="2">
    <citation type="submission" date="2023-06" db="EMBL/GenBank/DDBJ databases">
        <authorList>
            <person name="Ma L."/>
            <person name="Liu K.-W."/>
            <person name="Li Z."/>
            <person name="Hsiao Y.-Y."/>
            <person name="Qi Y."/>
            <person name="Fu T."/>
            <person name="Tang G."/>
            <person name="Zhang D."/>
            <person name="Sun W.-H."/>
            <person name="Liu D.-K."/>
            <person name="Li Y."/>
            <person name="Chen G.-Z."/>
            <person name="Liu X.-D."/>
            <person name="Liao X.-Y."/>
            <person name="Jiang Y.-T."/>
            <person name="Yu X."/>
            <person name="Hao Y."/>
            <person name="Huang J."/>
            <person name="Zhao X.-W."/>
            <person name="Ke S."/>
            <person name="Chen Y.-Y."/>
            <person name="Wu W.-L."/>
            <person name="Hsu J.-L."/>
            <person name="Lin Y.-F."/>
            <person name="Huang M.-D."/>
            <person name="Li C.-Y."/>
            <person name="Huang L."/>
            <person name="Wang Z.-W."/>
            <person name="Zhao X."/>
            <person name="Zhong W.-Y."/>
            <person name="Peng D.-H."/>
            <person name="Ahmad S."/>
            <person name="Lan S."/>
            <person name="Zhang J.-S."/>
            <person name="Tsai W.-C."/>
            <person name="Van De Peer Y."/>
            <person name="Liu Z.-J."/>
        </authorList>
    </citation>
    <scope>NUCLEOTIDE SEQUENCE</scope>
    <source>
        <strain evidence="5">SCP</strain>
        <tissue evidence="5">Leaves</tissue>
    </source>
</reference>
<evidence type="ECO:0000256" key="1">
    <source>
        <dbReference type="ARBA" id="ARBA00006484"/>
    </source>
</evidence>
<dbReference type="GO" id="GO:0016020">
    <property type="term" value="C:membrane"/>
    <property type="evidence" value="ECO:0007669"/>
    <property type="project" value="TreeGrafter"/>
</dbReference>
<dbReference type="Gene3D" id="3.40.50.720">
    <property type="entry name" value="NAD(P)-binding Rossmann-like Domain"/>
    <property type="match status" value="1"/>
</dbReference>
<gene>
    <name evidence="5" type="ORF">QJS04_geneDACA006167</name>
</gene>
<evidence type="ECO:0000313" key="6">
    <source>
        <dbReference type="Proteomes" id="UP001179952"/>
    </source>
</evidence>
<dbReference type="PRINTS" id="PR00081">
    <property type="entry name" value="GDHRDH"/>
</dbReference>
<sequence>MDTKASQASVTNAKWWSSETVVVVTGANKGIGRALVGRLAKLGLTVVLTSRDSSKGHAAVESLRSMGLAVVFAPLDVSDPASIEAFVSWLKSTFGGLDILVNNAGVSFNGIKENTVEHAETVINTNFYGPKQLTEALLPLFRRSTSISRILNMSSQLGLLSRLRNPSLKRVLQDEKNLSEDAIKGFANRFLEHVRDGTWRDRGWPKVWTDYAVSKLALNAYSRLLARRCEGRGLSVNCYCPGFTRTSMTGGEGVRTAEEAAAVAAGIVLLPPWEVPNGKFFVECSNTPALYSSL</sequence>
<dbReference type="GO" id="GO:0016491">
    <property type="term" value="F:oxidoreductase activity"/>
    <property type="evidence" value="ECO:0007669"/>
    <property type="project" value="UniProtKB-KW"/>
</dbReference>
<dbReference type="EMBL" id="JAUJYN010000005">
    <property type="protein sequence ID" value="KAK1271803.1"/>
    <property type="molecule type" value="Genomic_DNA"/>
</dbReference>
<evidence type="ECO:0000256" key="2">
    <source>
        <dbReference type="ARBA" id="ARBA00022857"/>
    </source>
</evidence>
<reference evidence="5" key="1">
    <citation type="journal article" date="2023" name="Nat. Commun.">
        <title>Diploid and tetraploid genomes of Acorus and the evolution of monocots.</title>
        <authorList>
            <person name="Ma L."/>
            <person name="Liu K.W."/>
            <person name="Li Z."/>
            <person name="Hsiao Y.Y."/>
            <person name="Qi Y."/>
            <person name="Fu T."/>
            <person name="Tang G.D."/>
            <person name="Zhang D."/>
            <person name="Sun W.H."/>
            <person name="Liu D.K."/>
            <person name="Li Y."/>
            <person name="Chen G.Z."/>
            <person name="Liu X.D."/>
            <person name="Liao X.Y."/>
            <person name="Jiang Y.T."/>
            <person name="Yu X."/>
            <person name="Hao Y."/>
            <person name="Huang J."/>
            <person name="Zhao X.W."/>
            <person name="Ke S."/>
            <person name="Chen Y.Y."/>
            <person name="Wu W.L."/>
            <person name="Hsu J.L."/>
            <person name="Lin Y.F."/>
            <person name="Huang M.D."/>
            <person name="Li C.Y."/>
            <person name="Huang L."/>
            <person name="Wang Z.W."/>
            <person name="Zhao X."/>
            <person name="Zhong W.Y."/>
            <person name="Peng D.H."/>
            <person name="Ahmad S."/>
            <person name="Lan S."/>
            <person name="Zhang J.S."/>
            <person name="Tsai W.C."/>
            <person name="Van de Peer Y."/>
            <person name="Liu Z.J."/>
        </authorList>
    </citation>
    <scope>NUCLEOTIDE SEQUENCE</scope>
    <source>
        <strain evidence="5">SCP</strain>
    </source>
</reference>
<dbReference type="Pfam" id="PF13561">
    <property type="entry name" value="adh_short_C2"/>
    <property type="match status" value="1"/>
</dbReference>
<dbReference type="AlphaFoldDB" id="A0AAV9B636"/>
<dbReference type="PRINTS" id="PR00080">
    <property type="entry name" value="SDRFAMILY"/>
</dbReference>
<evidence type="ECO:0000313" key="5">
    <source>
        <dbReference type="EMBL" id="KAK1271803.1"/>
    </source>
</evidence>
<comment type="similarity">
    <text evidence="1 4">Belongs to the short-chain dehydrogenases/reductases (SDR) family.</text>
</comment>
<name>A0AAV9B636_ACOGR</name>
<dbReference type="InterPro" id="IPR002347">
    <property type="entry name" value="SDR_fam"/>
</dbReference>
<dbReference type="SUPFAM" id="SSF51735">
    <property type="entry name" value="NAD(P)-binding Rossmann-fold domains"/>
    <property type="match status" value="1"/>
</dbReference>
<keyword evidence="6" id="KW-1185">Reference proteome</keyword>
<dbReference type="Pfam" id="PF00106">
    <property type="entry name" value="adh_short"/>
    <property type="match status" value="1"/>
</dbReference>
<dbReference type="Proteomes" id="UP001179952">
    <property type="component" value="Unassembled WGS sequence"/>
</dbReference>
<accession>A0AAV9B636</accession>
<evidence type="ECO:0000256" key="3">
    <source>
        <dbReference type="ARBA" id="ARBA00023002"/>
    </source>
</evidence>
<dbReference type="PANTHER" id="PTHR43490:SF60">
    <property type="entry name" value="NAD(P)-BINDING ROSSMANN-FOLD SUPERFAMILY PROTEIN"/>
    <property type="match status" value="1"/>
</dbReference>
<protein>
    <submittedName>
        <fullName evidence="5">(+)-neomenthol dehydrogenase</fullName>
    </submittedName>
</protein>
<comment type="caution">
    <text evidence="5">The sequence shown here is derived from an EMBL/GenBank/DDBJ whole genome shotgun (WGS) entry which is preliminary data.</text>
</comment>